<feature type="transmembrane region" description="Helical" evidence="1">
    <location>
        <begin position="29"/>
        <end position="49"/>
    </location>
</feature>
<gene>
    <name evidence="2" type="ORF">HW566_02525</name>
</gene>
<dbReference type="Proteomes" id="UP000509638">
    <property type="component" value="Chromosome"/>
</dbReference>
<protein>
    <submittedName>
        <fullName evidence="2">Uncharacterized protein</fullName>
    </submittedName>
</protein>
<proteinExistence type="predicted"/>
<dbReference type="RefSeq" id="WP_178010123.1">
    <property type="nucleotide sequence ID" value="NZ_CP058316.1"/>
</dbReference>
<sequence>MLRLVMFVGAGIAVGGVVVVIVGPPGAGAWAIPVGVTLVLVAGAFALVARSTRGMAAPTEAQLVTARAEGREGVARIDALTQTGTQINDQPVCEIEVTVQPRVGAAFRARTRRIVTLIEIPRFQPGTRHAVVTTPAGAVAFIGGDVGSAATSLPESGTAPLLLPAAGEGFGPRPVLGIGRRGRAARIVLFAAAAVVAAVTVVLPYRAAVAETVTALSAGRLHADQRQPGALENALQSLSGEIGHGTVSRVVVADDYVIAYAPVRPGETATDTWIYRRGEVTRQGPASIQPETVGEQFGIADVAWSKLWPLVESAARSEGVDDVSETSFVVDRGADSDIDSPTFAQPVGPVEVDFSVGDEYRDAGYRASADGSGLQRLR</sequence>
<keyword evidence="1" id="KW-0812">Transmembrane</keyword>
<evidence type="ECO:0000313" key="2">
    <source>
        <dbReference type="EMBL" id="QLD10752.1"/>
    </source>
</evidence>
<keyword evidence="1" id="KW-0472">Membrane</keyword>
<feature type="transmembrane region" description="Helical" evidence="1">
    <location>
        <begin position="187"/>
        <end position="205"/>
    </location>
</feature>
<feature type="transmembrane region" description="Helical" evidence="1">
    <location>
        <begin position="5"/>
        <end position="23"/>
    </location>
</feature>
<dbReference type="AlphaFoldDB" id="A0A7D5EU34"/>
<dbReference type="EMBL" id="CP058316">
    <property type="protein sequence ID" value="QLD10752.1"/>
    <property type="molecule type" value="Genomic_DNA"/>
</dbReference>
<accession>A0A7D5EU34</accession>
<keyword evidence="1" id="KW-1133">Transmembrane helix</keyword>
<name>A0A7D5EU34_9MICO</name>
<reference evidence="2 3" key="1">
    <citation type="submission" date="2020-06" db="EMBL/GenBank/DDBJ databases">
        <authorList>
            <person name="Jo H."/>
        </authorList>
    </citation>
    <scope>NUCLEOTIDE SEQUENCE [LARGE SCALE GENOMIC DNA]</scope>
    <source>
        <strain evidence="2 3">I46</strain>
    </source>
</reference>
<evidence type="ECO:0000313" key="3">
    <source>
        <dbReference type="Proteomes" id="UP000509638"/>
    </source>
</evidence>
<organism evidence="2 3">
    <name type="scientific">Microbacterium oleivorans</name>
    <dbReference type="NCBI Taxonomy" id="273677"/>
    <lineage>
        <taxon>Bacteria</taxon>
        <taxon>Bacillati</taxon>
        <taxon>Actinomycetota</taxon>
        <taxon>Actinomycetes</taxon>
        <taxon>Micrococcales</taxon>
        <taxon>Microbacteriaceae</taxon>
        <taxon>Microbacterium</taxon>
    </lineage>
</organism>
<evidence type="ECO:0000256" key="1">
    <source>
        <dbReference type="SAM" id="Phobius"/>
    </source>
</evidence>